<name>A0A859D5E4_9GAMM</name>
<evidence type="ECO:0000313" key="1">
    <source>
        <dbReference type="EMBL" id="QKK82179.1"/>
    </source>
</evidence>
<accession>A0A859D5E4</accession>
<reference evidence="1 2" key="1">
    <citation type="submission" date="2020-06" db="EMBL/GenBank/DDBJ databases">
        <authorList>
            <person name="Voronona O.L."/>
            <person name="Aksenova E.I."/>
            <person name="Kunda M.S."/>
            <person name="Semenov A.N."/>
            <person name="Ryzhova N."/>
        </authorList>
    </citation>
    <scope>NUCLEOTIDE SEQUENCE [LARGE SCALE GENOMIC DNA]</scope>
    <source>
        <strain evidence="1 2">MPKMM3633</strain>
    </source>
</reference>
<sequence length="31" mass="3389">MSDILKSVHKTAKGLNKAGAIDKATMRQFDI</sequence>
<dbReference type="KEGG" id="mpri:MP3633_3452"/>
<proteinExistence type="predicted"/>
<dbReference type="AlphaFoldDB" id="A0A859D5E4"/>
<dbReference type="Proteomes" id="UP000509371">
    <property type="component" value="Chromosome"/>
</dbReference>
<gene>
    <name evidence="1" type="ORF">MP3633_3452</name>
</gene>
<protein>
    <submittedName>
        <fullName evidence="1">Uncharacterized protein</fullName>
    </submittedName>
</protein>
<organism evidence="1 2">
    <name type="scientific">Marinomonas primoryensis</name>
    <dbReference type="NCBI Taxonomy" id="178399"/>
    <lineage>
        <taxon>Bacteria</taxon>
        <taxon>Pseudomonadati</taxon>
        <taxon>Pseudomonadota</taxon>
        <taxon>Gammaproteobacteria</taxon>
        <taxon>Oceanospirillales</taxon>
        <taxon>Oceanospirillaceae</taxon>
        <taxon>Marinomonas</taxon>
    </lineage>
</organism>
<evidence type="ECO:0000313" key="2">
    <source>
        <dbReference type="Proteomes" id="UP000509371"/>
    </source>
</evidence>
<dbReference type="EMBL" id="CP054301">
    <property type="protein sequence ID" value="QKK82179.1"/>
    <property type="molecule type" value="Genomic_DNA"/>
</dbReference>